<dbReference type="RefSeq" id="WP_089897581.1">
    <property type="nucleotide sequence ID" value="NZ_FOJG01000002.1"/>
</dbReference>
<name>A0A1I0S6I6_9BACT</name>
<dbReference type="OrthoDB" id="195541at2"/>
<sequence length="225" mass="25210">MSGFKKVLLSVLLLLALVTGVVLAARNNLTGKHLTKKVSAGIPAVQEGDIIFQVSESDLSTAIQLATHSKYSHCGIIFKRDDQWYVYEALQPVRYTPLQQWINRGQRRHFVLKRLKDAATVLTPEVIGRMKTAGKQYNGKDYDAYFAWSDTRIYCSELVWKIYKAGTGLEIGELQTMRDFDLSSPAVKKIMKTLYGDHVPLEERIISPVSMFSSPLLVTVAQGGN</sequence>
<dbReference type="InterPro" id="IPR024453">
    <property type="entry name" value="Peptidase_C92"/>
</dbReference>
<dbReference type="EMBL" id="FOJG01000002">
    <property type="protein sequence ID" value="SEW51110.1"/>
    <property type="molecule type" value="Genomic_DNA"/>
</dbReference>
<dbReference type="NCBIfam" id="NF007458">
    <property type="entry name" value="PRK10030.1"/>
    <property type="match status" value="1"/>
</dbReference>
<organism evidence="2 3">
    <name type="scientific">Chitinophaga arvensicola</name>
    <dbReference type="NCBI Taxonomy" id="29529"/>
    <lineage>
        <taxon>Bacteria</taxon>
        <taxon>Pseudomonadati</taxon>
        <taxon>Bacteroidota</taxon>
        <taxon>Chitinophagia</taxon>
        <taxon>Chitinophagales</taxon>
        <taxon>Chitinophagaceae</taxon>
        <taxon>Chitinophaga</taxon>
    </lineage>
</organism>
<dbReference type="AlphaFoldDB" id="A0A1I0S6I6"/>
<gene>
    <name evidence="2" type="ORF">SAMN04488122_4134</name>
</gene>
<feature type="chain" id="PRO_5011675382" evidence="1">
    <location>
        <begin position="25"/>
        <end position="225"/>
    </location>
</feature>
<evidence type="ECO:0000313" key="2">
    <source>
        <dbReference type="EMBL" id="SEW51110.1"/>
    </source>
</evidence>
<proteinExistence type="predicted"/>
<reference evidence="3" key="1">
    <citation type="submission" date="2016-10" db="EMBL/GenBank/DDBJ databases">
        <authorList>
            <person name="Varghese N."/>
            <person name="Submissions S."/>
        </authorList>
    </citation>
    <scope>NUCLEOTIDE SEQUENCE [LARGE SCALE GENOMIC DNA]</scope>
    <source>
        <strain evidence="3">DSM 3695</strain>
    </source>
</reference>
<protein>
    <submittedName>
        <fullName evidence="2">Permuted papain-like amidase enzyme, YaeF/YiiX, C92 family</fullName>
    </submittedName>
</protein>
<feature type="signal peptide" evidence="1">
    <location>
        <begin position="1"/>
        <end position="24"/>
    </location>
</feature>
<accession>A0A1I0S6I6</accession>
<dbReference type="SUPFAM" id="SSF54001">
    <property type="entry name" value="Cysteine proteinases"/>
    <property type="match status" value="1"/>
</dbReference>
<evidence type="ECO:0000313" key="3">
    <source>
        <dbReference type="Proteomes" id="UP000199310"/>
    </source>
</evidence>
<dbReference type="Gene3D" id="3.90.1720.10">
    <property type="entry name" value="endopeptidase domain like (from Nostoc punctiforme)"/>
    <property type="match status" value="1"/>
</dbReference>
<dbReference type="Pfam" id="PF05708">
    <property type="entry name" value="Peptidase_C92"/>
    <property type="match status" value="1"/>
</dbReference>
<keyword evidence="1" id="KW-0732">Signal</keyword>
<dbReference type="Proteomes" id="UP000199310">
    <property type="component" value="Unassembled WGS sequence"/>
</dbReference>
<dbReference type="InterPro" id="IPR038765">
    <property type="entry name" value="Papain-like_cys_pep_sf"/>
</dbReference>
<dbReference type="STRING" id="29529.SAMN04488122_4134"/>
<keyword evidence="3" id="KW-1185">Reference proteome</keyword>
<evidence type="ECO:0000256" key="1">
    <source>
        <dbReference type="SAM" id="SignalP"/>
    </source>
</evidence>